<protein>
    <submittedName>
        <fullName evidence="2">Uncharacterized protein</fullName>
    </submittedName>
</protein>
<dbReference type="EnsemblPlants" id="PGSC0003DMT400029567">
    <property type="protein sequence ID" value="PGSC0003DMT400029567"/>
    <property type="gene ID" value="PGSC0003DMG402011368"/>
</dbReference>
<feature type="compositionally biased region" description="Polar residues" evidence="1">
    <location>
        <begin position="1"/>
        <end position="10"/>
    </location>
</feature>
<dbReference type="AlphaFoldDB" id="M1AT09"/>
<keyword evidence="3" id="KW-1185">Reference proteome</keyword>
<dbReference type="InParanoid" id="M1AT09"/>
<dbReference type="Proteomes" id="UP000011115">
    <property type="component" value="Unassembled WGS sequence"/>
</dbReference>
<feature type="region of interest" description="Disordered" evidence="1">
    <location>
        <begin position="1"/>
        <end position="54"/>
    </location>
</feature>
<reference evidence="3" key="1">
    <citation type="journal article" date="2011" name="Nature">
        <title>Genome sequence and analysis of the tuber crop potato.</title>
        <authorList>
            <consortium name="The Potato Genome Sequencing Consortium"/>
        </authorList>
    </citation>
    <scope>NUCLEOTIDE SEQUENCE [LARGE SCALE GENOMIC DNA]</scope>
    <source>
        <strain evidence="3">cv. DM1-3 516 R44</strain>
    </source>
</reference>
<feature type="compositionally biased region" description="Acidic residues" evidence="1">
    <location>
        <begin position="35"/>
        <end position="50"/>
    </location>
</feature>
<evidence type="ECO:0000313" key="2">
    <source>
        <dbReference type="EnsemblPlants" id="PGSC0003DMT400029567"/>
    </source>
</evidence>
<organism evidence="2 3">
    <name type="scientific">Solanum tuberosum</name>
    <name type="common">Potato</name>
    <dbReference type="NCBI Taxonomy" id="4113"/>
    <lineage>
        <taxon>Eukaryota</taxon>
        <taxon>Viridiplantae</taxon>
        <taxon>Streptophyta</taxon>
        <taxon>Embryophyta</taxon>
        <taxon>Tracheophyta</taxon>
        <taxon>Spermatophyta</taxon>
        <taxon>Magnoliopsida</taxon>
        <taxon>eudicotyledons</taxon>
        <taxon>Gunneridae</taxon>
        <taxon>Pentapetalae</taxon>
        <taxon>asterids</taxon>
        <taxon>lamiids</taxon>
        <taxon>Solanales</taxon>
        <taxon>Solanaceae</taxon>
        <taxon>Solanoideae</taxon>
        <taxon>Solaneae</taxon>
        <taxon>Solanum</taxon>
    </lineage>
</organism>
<reference evidence="2" key="2">
    <citation type="submission" date="2015-06" db="UniProtKB">
        <authorList>
            <consortium name="EnsemblPlants"/>
        </authorList>
    </citation>
    <scope>IDENTIFICATION</scope>
    <source>
        <strain evidence="2">DM1-3 516 R44</strain>
    </source>
</reference>
<name>M1AT09_SOLTU</name>
<dbReference type="PaxDb" id="4113-PGSC0003DMT400029567"/>
<evidence type="ECO:0000256" key="1">
    <source>
        <dbReference type="SAM" id="MobiDB-lite"/>
    </source>
</evidence>
<accession>M1AT09</accession>
<dbReference type="Gramene" id="PGSC0003DMT400029567">
    <property type="protein sequence ID" value="PGSC0003DMT400029567"/>
    <property type="gene ID" value="PGSC0003DMG402011368"/>
</dbReference>
<sequence>MKLSQNQENTRPLEKRSRPALTQDSAVGVDSLTWGDDDDGGGGEVEEEQMTSETRFFGGEFRHNCVVGENLEDAEEKKQKWRRWEEGRVAIAMSRFIHSHHASHLLWFS</sequence>
<evidence type="ECO:0000313" key="3">
    <source>
        <dbReference type="Proteomes" id="UP000011115"/>
    </source>
</evidence>
<proteinExistence type="predicted"/>
<dbReference type="HOGENOM" id="CLU_2188672_0_0_1"/>